<gene>
    <name evidence="1" type="ORF">FEM48_Zijuj01G0326200</name>
</gene>
<evidence type="ECO:0000313" key="1">
    <source>
        <dbReference type="EMBL" id="KAH7547593.1"/>
    </source>
</evidence>
<protein>
    <recommendedName>
        <fullName evidence="3">Wall-associated receptor kinase domain-containing protein</fullName>
    </recommendedName>
</protein>
<dbReference type="Proteomes" id="UP000813462">
    <property type="component" value="Unassembled WGS sequence"/>
</dbReference>
<dbReference type="AlphaFoldDB" id="A0A978W6K9"/>
<evidence type="ECO:0008006" key="3">
    <source>
        <dbReference type="Google" id="ProtNLM"/>
    </source>
</evidence>
<comment type="caution">
    <text evidence="1">The sequence shown here is derived from an EMBL/GenBank/DDBJ whole genome shotgun (WGS) entry which is preliminary data.</text>
</comment>
<evidence type="ECO:0000313" key="2">
    <source>
        <dbReference type="Proteomes" id="UP000813462"/>
    </source>
</evidence>
<dbReference type="EMBL" id="JAEACU010000001">
    <property type="protein sequence ID" value="KAH7547593.1"/>
    <property type="molecule type" value="Genomic_DNA"/>
</dbReference>
<accession>A0A978W6K9</accession>
<reference evidence="1" key="1">
    <citation type="journal article" date="2021" name="Front. Plant Sci.">
        <title>Chromosome-Scale Genome Assembly for Chinese Sour Jujube and Insights Into Its Genome Evolution and Domestication Signature.</title>
        <authorList>
            <person name="Shen L.-Y."/>
            <person name="Luo H."/>
            <person name="Wang X.-L."/>
            <person name="Wang X.-M."/>
            <person name="Qiu X.-J."/>
            <person name="Liu H."/>
            <person name="Zhou S.-S."/>
            <person name="Jia K.-H."/>
            <person name="Nie S."/>
            <person name="Bao Y.-T."/>
            <person name="Zhang R.-G."/>
            <person name="Yun Q.-Z."/>
            <person name="Chai Y.-H."/>
            <person name="Lu J.-Y."/>
            <person name="Li Y."/>
            <person name="Zhao S.-W."/>
            <person name="Mao J.-F."/>
            <person name="Jia S.-G."/>
            <person name="Mao Y.-M."/>
        </authorList>
    </citation>
    <scope>NUCLEOTIDE SEQUENCE</scope>
    <source>
        <strain evidence="1">AT0</strain>
        <tissue evidence="1">Leaf</tissue>
    </source>
</reference>
<organism evidence="1 2">
    <name type="scientific">Ziziphus jujuba var. spinosa</name>
    <dbReference type="NCBI Taxonomy" id="714518"/>
    <lineage>
        <taxon>Eukaryota</taxon>
        <taxon>Viridiplantae</taxon>
        <taxon>Streptophyta</taxon>
        <taxon>Embryophyta</taxon>
        <taxon>Tracheophyta</taxon>
        <taxon>Spermatophyta</taxon>
        <taxon>Magnoliopsida</taxon>
        <taxon>eudicotyledons</taxon>
        <taxon>Gunneridae</taxon>
        <taxon>Pentapetalae</taxon>
        <taxon>rosids</taxon>
        <taxon>fabids</taxon>
        <taxon>Rosales</taxon>
        <taxon>Rhamnaceae</taxon>
        <taxon>Paliureae</taxon>
        <taxon>Ziziphus</taxon>
    </lineage>
</organism>
<name>A0A978W6K9_ZIZJJ</name>
<sequence length="206" mass="22595">MTKIQNGDHGHNDLAVFLISSSLSSSSTSAKLLHPLPAEYDHRCGDVDIPYPFGTTKGCALESRACYDKDGRRVNRNWPTLMVPPQYTISSSKNKFTVIGSDSYAYLYGNYNNDDNNYSTGCTTRCGSMARVSANGSCSGIVCCQIDIPTGLKNTEITTMSFDNHTKCKFNFSQAYLANFPEERLSQVLEWAVSNDTSYGANATAQ</sequence>
<dbReference type="PANTHER" id="PTHR33491">
    <property type="entry name" value="OSJNBA0016N04.9 PROTEIN"/>
    <property type="match status" value="1"/>
</dbReference>
<proteinExistence type="predicted"/>